<dbReference type="RefSeq" id="WP_136497188.1">
    <property type="nucleotide sequence ID" value="NZ_CP046052.1"/>
</dbReference>
<protein>
    <submittedName>
        <fullName evidence="1">Uncharacterized protein</fullName>
    </submittedName>
</protein>
<proteinExistence type="predicted"/>
<dbReference type="KEGG" id="mhey:H2LOC_018870"/>
<name>A0A6B8KIT0_9HYPH</name>
<organism evidence="1 2">
    <name type="scientific">Methylocystis heyeri</name>
    <dbReference type="NCBI Taxonomy" id="391905"/>
    <lineage>
        <taxon>Bacteria</taxon>
        <taxon>Pseudomonadati</taxon>
        <taxon>Pseudomonadota</taxon>
        <taxon>Alphaproteobacteria</taxon>
        <taxon>Hyphomicrobiales</taxon>
        <taxon>Methylocystaceae</taxon>
        <taxon>Methylocystis</taxon>
    </lineage>
</organism>
<reference evidence="1 2" key="1">
    <citation type="submission" date="2019-11" db="EMBL/GenBank/DDBJ databases">
        <title>The genome sequence of Methylocystis heyeri.</title>
        <authorList>
            <person name="Oshkin I.Y."/>
            <person name="Miroshnikov K."/>
            <person name="Dedysh S.N."/>
        </authorList>
    </citation>
    <scope>NUCLEOTIDE SEQUENCE [LARGE SCALE GENOMIC DNA]</scope>
    <source>
        <strain evidence="1 2">H2</strain>
    </source>
</reference>
<accession>A0A6B8KIT0</accession>
<dbReference type="OrthoDB" id="8449747at2"/>
<sequence length="133" mass="14715">MRRITRVAAASLILALGACGEPKEPNDAVGAKVLRNMFERAAVPARIVSFKKTQGRAAHVGTEDVYEYWYESEIQFPDGFDAKCANEKERGACTLLGLAADQSFQKNEILKSEGSLHFSRNDKGWAAEDKNTY</sequence>
<gene>
    <name evidence="1" type="ORF">H2LOC_018870</name>
</gene>
<dbReference type="PROSITE" id="PS51257">
    <property type="entry name" value="PROKAR_LIPOPROTEIN"/>
    <property type="match status" value="1"/>
</dbReference>
<keyword evidence="2" id="KW-1185">Reference proteome</keyword>
<dbReference type="AlphaFoldDB" id="A0A6B8KIT0"/>
<dbReference type="Proteomes" id="UP000309061">
    <property type="component" value="Chromosome"/>
</dbReference>
<evidence type="ECO:0000313" key="2">
    <source>
        <dbReference type="Proteomes" id="UP000309061"/>
    </source>
</evidence>
<evidence type="ECO:0000313" key="1">
    <source>
        <dbReference type="EMBL" id="QGM47577.1"/>
    </source>
</evidence>
<dbReference type="EMBL" id="CP046052">
    <property type="protein sequence ID" value="QGM47577.1"/>
    <property type="molecule type" value="Genomic_DNA"/>
</dbReference>